<feature type="region of interest" description="Disordered" evidence="1">
    <location>
        <begin position="19"/>
        <end position="45"/>
    </location>
</feature>
<dbReference type="EMBL" id="AM920437">
    <property type="protein sequence ID" value="CAP97622.1"/>
    <property type="molecule type" value="Genomic_DNA"/>
</dbReference>
<dbReference type="STRING" id="500485.B6HRC3"/>
<name>B6HRC3_PENRW</name>
<proteinExistence type="predicted"/>
<accession>B6HRC3</accession>
<gene>
    <name evidence="2" type="ORF">Pc22g03340</name>
    <name evidence="2" type="ORF">PCH_Pc22g03340</name>
</gene>
<dbReference type="VEuPathDB" id="FungiDB:PCH_Pc22g03340"/>
<reference evidence="2 3" key="1">
    <citation type="journal article" date="2008" name="Nat. Biotechnol.">
        <title>Genome sequencing and analysis of the filamentous fungus Penicillium chrysogenum.</title>
        <authorList>
            <person name="van den Berg M.A."/>
            <person name="Albang R."/>
            <person name="Albermann K."/>
            <person name="Badger J.H."/>
            <person name="Daran J.-M."/>
            <person name="Driessen A.J.M."/>
            <person name="Garcia-Estrada C."/>
            <person name="Fedorova N.D."/>
            <person name="Harris D.M."/>
            <person name="Heijne W.H.M."/>
            <person name="Joardar V.S."/>
            <person name="Kiel J.A.K.W."/>
            <person name="Kovalchuk A."/>
            <person name="Martin J.F."/>
            <person name="Nierman W.C."/>
            <person name="Nijland J.G."/>
            <person name="Pronk J.T."/>
            <person name="Roubos J.A."/>
            <person name="van der Klei I.J."/>
            <person name="van Peij N.N.M.E."/>
            <person name="Veenhuis M."/>
            <person name="von Doehren H."/>
            <person name="Wagner C."/>
            <person name="Wortman J.R."/>
            <person name="Bovenberg R.A.L."/>
        </authorList>
    </citation>
    <scope>NUCLEOTIDE SEQUENCE [LARGE SCALE GENOMIC DNA]</scope>
    <source>
        <strain evidence="3">ATCC 28089 / DSM 1075 / NRRL 1951 / Wisconsin 54-1255</strain>
    </source>
</reference>
<sequence length="110" mass="12688">MGIKLHKTKISMDGSMAPGDLKIPRRTKDNNTLDSAITGSRPDKRKRAHTFESDLLKYISLKDLSDSVYYRGIELFYPKDPQSKRDVSLCYHIVSSATYSYLRRWPGCWV</sequence>
<dbReference type="BioCyc" id="PCHR:PC22G03340-MONOMER"/>
<organism evidence="2 3">
    <name type="scientific">Penicillium rubens (strain ATCC 28089 / DSM 1075 / NRRL 1951 / Wisconsin 54-1255)</name>
    <name type="common">Penicillium chrysogenum</name>
    <dbReference type="NCBI Taxonomy" id="500485"/>
    <lineage>
        <taxon>Eukaryota</taxon>
        <taxon>Fungi</taxon>
        <taxon>Dikarya</taxon>
        <taxon>Ascomycota</taxon>
        <taxon>Pezizomycotina</taxon>
        <taxon>Eurotiomycetes</taxon>
        <taxon>Eurotiomycetidae</taxon>
        <taxon>Eurotiales</taxon>
        <taxon>Aspergillaceae</taxon>
        <taxon>Penicillium</taxon>
        <taxon>Penicillium chrysogenum species complex</taxon>
    </lineage>
</organism>
<dbReference type="HOGENOM" id="CLU_2171886_0_0_1"/>
<dbReference type="Proteomes" id="UP000000724">
    <property type="component" value="Contig Pc00c22"/>
</dbReference>
<evidence type="ECO:0000313" key="3">
    <source>
        <dbReference type="Proteomes" id="UP000000724"/>
    </source>
</evidence>
<evidence type="ECO:0000256" key="1">
    <source>
        <dbReference type="SAM" id="MobiDB-lite"/>
    </source>
</evidence>
<feature type="compositionally biased region" description="Basic and acidic residues" evidence="1">
    <location>
        <begin position="22"/>
        <end position="31"/>
    </location>
</feature>
<evidence type="ECO:0000313" key="2">
    <source>
        <dbReference type="EMBL" id="CAP97622.1"/>
    </source>
</evidence>
<keyword evidence="3" id="KW-1185">Reference proteome</keyword>
<dbReference type="AlphaFoldDB" id="B6HRC3"/>
<dbReference type="OrthoDB" id="4485682at2759"/>
<protein>
    <submittedName>
        <fullName evidence="2">Pc22g03340 protein</fullName>
    </submittedName>
</protein>